<dbReference type="InterPro" id="IPR036388">
    <property type="entry name" value="WH-like_DNA-bd_sf"/>
</dbReference>
<dbReference type="Pfam" id="PF03965">
    <property type="entry name" value="Penicillinase_R"/>
    <property type="match status" value="1"/>
</dbReference>
<accession>D4ZEY4</accession>
<evidence type="ECO:0000256" key="3">
    <source>
        <dbReference type="ARBA" id="ARBA00023125"/>
    </source>
</evidence>
<dbReference type="RefSeq" id="WP_013049678.1">
    <property type="nucleotide sequence ID" value="NC_014012.1"/>
</dbReference>
<gene>
    <name evidence="5" type="ordered locus">SVI_0393</name>
</gene>
<evidence type="ECO:0008006" key="7">
    <source>
        <dbReference type="Google" id="ProtNLM"/>
    </source>
</evidence>
<dbReference type="SUPFAM" id="SSF46785">
    <property type="entry name" value="Winged helix' DNA-binding domain"/>
    <property type="match status" value="1"/>
</dbReference>
<dbReference type="AlphaFoldDB" id="D4ZEY4"/>
<dbReference type="STRING" id="637905.SVI_0393"/>
<keyword evidence="4" id="KW-0804">Transcription</keyword>
<evidence type="ECO:0000256" key="1">
    <source>
        <dbReference type="ARBA" id="ARBA00011046"/>
    </source>
</evidence>
<protein>
    <recommendedName>
        <fullName evidence="7">Penicillinase repressor</fullName>
    </recommendedName>
</protein>
<dbReference type="EMBL" id="AP011177">
    <property type="protein sequence ID" value="BAJ00364.1"/>
    <property type="molecule type" value="Genomic_DNA"/>
</dbReference>
<dbReference type="GO" id="GO:0045892">
    <property type="term" value="P:negative regulation of DNA-templated transcription"/>
    <property type="evidence" value="ECO:0007669"/>
    <property type="project" value="InterPro"/>
</dbReference>
<keyword evidence="6" id="KW-1185">Reference proteome</keyword>
<evidence type="ECO:0000256" key="4">
    <source>
        <dbReference type="ARBA" id="ARBA00023163"/>
    </source>
</evidence>
<name>D4ZEY4_SHEVD</name>
<dbReference type="KEGG" id="svo:SVI_0393"/>
<proteinExistence type="inferred from homology"/>
<keyword evidence="3" id="KW-0238">DNA-binding</keyword>
<dbReference type="InterPro" id="IPR036390">
    <property type="entry name" value="WH_DNA-bd_sf"/>
</dbReference>
<evidence type="ECO:0000256" key="2">
    <source>
        <dbReference type="ARBA" id="ARBA00023015"/>
    </source>
</evidence>
<evidence type="ECO:0000313" key="6">
    <source>
        <dbReference type="Proteomes" id="UP000002350"/>
    </source>
</evidence>
<dbReference type="HOGENOM" id="CLU_3066157_0_0_6"/>
<dbReference type="Proteomes" id="UP000002350">
    <property type="component" value="Chromosome"/>
</dbReference>
<evidence type="ECO:0000313" key="5">
    <source>
        <dbReference type="EMBL" id="BAJ00364.1"/>
    </source>
</evidence>
<dbReference type="OrthoDB" id="9813558at2"/>
<comment type="similarity">
    <text evidence="1">Belongs to the BlaI transcriptional regulatory family.</text>
</comment>
<dbReference type="GO" id="GO:0003677">
    <property type="term" value="F:DNA binding"/>
    <property type="evidence" value="ECO:0007669"/>
    <property type="project" value="UniProtKB-KW"/>
</dbReference>
<sequence>MARKKQAVLTDSEQEIMEILWCVKEVEVRDITDELSKSKVVAHNSVQTMFEPR</sequence>
<keyword evidence="2" id="KW-0805">Transcription regulation</keyword>
<organism evidence="5 6">
    <name type="scientific">Shewanella violacea (strain JCM 10179 / CIP 106290 / LMG 19151 / DSS12)</name>
    <dbReference type="NCBI Taxonomy" id="637905"/>
    <lineage>
        <taxon>Bacteria</taxon>
        <taxon>Pseudomonadati</taxon>
        <taxon>Pseudomonadota</taxon>
        <taxon>Gammaproteobacteria</taxon>
        <taxon>Alteromonadales</taxon>
        <taxon>Shewanellaceae</taxon>
        <taxon>Shewanella</taxon>
    </lineage>
</organism>
<reference evidence="6" key="1">
    <citation type="journal article" date="2010" name="Mol. Biosyst.">
        <title>Complete genome sequence and comparative analysis of Shewanella violacea, a psychrophilic and piezophilic bacterium from deep sea floor sediments.</title>
        <authorList>
            <person name="Aono E."/>
            <person name="Baba T."/>
            <person name="Ara T."/>
            <person name="Nishi T."/>
            <person name="Nakamichi T."/>
            <person name="Inamoto E."/>
            <person name="Toyonaga H."/>
            <person name="Hasegawa M."/>
            <person name="Takai Y."/>
            <person name="Okumura Y."/>
            <person name="Baba M."/>
            <person name="Tomita M."/>
            <person name="Kato C."/>
            <person name="Oshima T."/>
            <person name="Nakasone K."/>
            <person name="Mori H."/>
        </authorList>
    </citation>
    <scope>NUCLEOTIDE SEQUENCE [LARGE SCALE GENOMIC DNA]</scope>
    <source>
        <strain evidence="6">JCM 10179 / CIP 106290 / LMG 19151 / DSS12</strain>
    </source>
</reference>
<dbReference type="Gene3D" id="1.10.10.10">
    <property type="entry name" value="Winged helix-like DNA-binding domain superfamily/Winged helix DNA-binding domain"/>
    <property type="match status" value="1"/>
</dbReference>
<dbReference type="InterPro" id="IPR005650">
    <property type="entry name" value="BlaI_family"/>
</dbReference>